<dbReference type="Proteomes" id="UP000285776">
    <property type="component" value="Unassembled WGS sequence"/>
</dbReference>
<sequence length="613" mass="70981">MENLNIPGLMIDSKSKQVDVMGLHATLYLNGQECDIKEIQMLRPRDIEKIEYYDSPSGKYAKDKLAINFVSKQYRYGGYVQVDGQQTLGYAHGDYNVAANYVKGRSTYTLFAGENYEHVNNTETWNHEQYLFPQSEIDRITYDKISSRNHQEYMQFRYQDQKGQRYWVGKFTLVNIATPRNISTGYAQENNLTDFFSNMQKKSLSPKIDLNANLPLGNNQSLTLGVHGKYSANSYNRLYQESPYEARTDEDEKAISFQLSAIYNYFAKKHSMTIEAYHYHDIWDADYSGNCDLWQHLWKGETLAFFSYNFKPTKKLSLKTRIGLDWLLYRLHGDSRFSQLSPRLNTTAQYQIKNGMLMWSLNLANSNHGMDVINRAMININSHMAQLGSSDLKKSHDLNTYLYYIGRFGKLNVSAIGQFRYNFHPVTDSYYLDESNEKVIKTYSNDGNSQYYSAILALQYKLAKFASLSGDIRYNHGRVKNCWEKFNNNLTGNLGVNMFVGDFAIKPYLHFGKKTLNESTMVVSKTPVDYGMSCSYSKGNLYVEMQVVSPFKKQEKHYWLDLPIYSYTKSIKDQTASQYANIKIAYSLDFGWKTKKVEKDISKSINSSLLRVE</sequence>
<reference evidence="1 2" key="1">
    <citation type="submission" date="2018-08" db="EMBL/GenBank/DDBJ databases">
        <title>A genome reference for cultivated species of the human gut microbiota.</title>
        <authorList>
            <person name="Zou Y."/>
            <person name="Xue W."/>
            <person name="Luo G."/>
        </authorList>
    </citation>
    <scope>NUCLEOTIDE SEQUENCE [LARGE SCALE GENOMIC DNA]</scope>
    <source>
        <strain evidence="1 2">AF10-17</strain>
    </source>
</reference>
<organism evidence="1 2">
    <name type="scientific">Segatella copri</name>
    <dbReference type="NCBI Taxonomy" id="165179"/>
    <lineage>
        <taxon>Bacteria</taxon>
        <taxon>Pseudomonadati</taxon>
        <taxon>Bacteroidota</taxon>
        <taxon>Bacteroidia</taxon>
        <taxon>Bacteroidales</taxon>
        <taxon>Prevotellaceae</taxon>
        <taxon>Segatella</taxon>
    </lineage>
</organism>
<accession>A0AA92UAS3</accession>
<evidence type="ECO:0000313" key="2">
    <source>
        <dbReference type="Proteomes" id="UP000285776"/>
    </source>
</evidence>
<evidence type="ECO:0000313" key="1">
    <source>
        <dbReference type="EMBL" id="RGW79088.1"/>
    </source>
</evidence>
<comment type="caution">
    <text evidence="1">The sequence shown here is derived from an EMBL/GenBank/DDBJ whole genome shotgun (WGS) entry which is preliminary data.</text>
</comment>
<proteinExistence type="predicted"/>
<dbReference type="EMBL" id="QSAV01000023">
    <property type="protein sequence ID" value="RGW79088.1"/>
    <property type="molecule type" value="Genomic_DNA"/>
</dbReference>
<protein>
    <submittedName>
        <fullName evidence="1">Uncharacterized protein</fullName>
    </submittedName>
</protein>
<dbReference type="AlphaFoldDB" id="A0AA92UAS3"/>
<dbReference type="SUPFAM" id="SSF56935">
    <property type="entry name" value="Porins"/>
    <property type="match status" value="1"/>
</dbReference>
<gene>
    <name evidence="1" type="ORF">DWV53_08375</name>
</gene>
<name>A0AA92UAS3_9BACT</name>